<accession>W0JU83</accession>
<dbReference type="Pfam" id="PF01575">
    <property type="entry name" value="MaoC_dehydratas"/>
    <property type="match status" value="1"/>
</dbReference>
<dbReference type="Gene3D" id="3.10.129.10">
    <property type="entry name" value="Hotdog Thioesterase"/>
    <property type="match status" value="2"/>
</dbReference>
<dbReference type="InterPro" id="IPR002539">
    <property type="entry name" value="MaoC-like_dom"/>
</dbReference>
<dbReference type="PANTHER" id="PTHR43437:SF3">
    <property type="entry name" value="HYDROXYACYL-THIOESTER DEHYDRATASE TYPE 2, MITOCHONDRIAL"/>
    <property type="match status" value="1"/>
</dbReference>
<dbReference type="EMBL" id="CP007058">
    <property type="protein sequence ID" value="AHG02149.1"/>
    <property type="molecule type" value="Genomic_DNA"/>
</dbReference>
<reference evidence="4 5" key="1">
    <citation type="submission" date="2014-01" db="EMBL/GenBank/DDBJ databases">
        <authorList>
            <consortium name="DOE Joint Genome Institute"/>
            <person name="Anderson I."/>
            <person name="Huntemann M."/>
            <person name="Han J."/>
            <person name="Chen A."/>
            <person name="Kyrpides N."/>
            <person name="Mavromatis K."/>
            <person name="Markowitz V."/>
            <person name="Palaniappan K."/>
            <person name="Ivanova N."/>
            <person name="Schaumberg A."/>
            <person name="Pati A."/>
            <person name="Liolios K."/>
            <person name="Nordberg H.P."/>
            <person name="Cantor M.N."/>
            <person name="Hua S.X."/>
            <person name="Woyke T."/>
        </authorList>
    </citation>
    <scope>NUCLEOTIDE SEQUENCE [LARGE SCALE GENOMIC DNA]</scope>
    <source>
        <strain evidence="4 5">XH-48</strain>
        <plasmid evidence="5">4</plasmid>
    </source>
</reference>
<gene>
    <name evidence="4" type="ORF">HALLA_19820</name>
</gene>
<dbReference type="GO" id="GO:0006633">
    <property type="term" value="P:fatty acid biosynthetic process"/>
    <property type="evidence" value="ECO:0007669"/>
    <property type="project" value="TreeGrafter"/>
</dbReference>
<keyword evidence="5" id="KW-1185">Reference proteome</keyword>
<feature type="domain" description="MaoC-like" evidence="2">
    <location>
        <begin position="240"/>
        <end position="333"/>
    </location>
</feature>
<dbReference type="PATRIC" id="fig|797299.3.peg.3831"/>
<sequence>MDDVPTKPLSDLEALVGDSRKTVEGFQIEAGKVAEFARAITNLNPVFHSSTAATVLGYREIPAPLTYTRVGTFPRYTPADVDGLGFDLGFRDEYILHGEHAYEYDRPAVVGDILTGTTTLTDLYERDGDQAGTMTFAVLETEYRDQHDERVLTERATVIETGGAVDSEPTTDEPVDSPTDSRDYGDDGDDGETAVSNGNTTDHQRTRPKPLRPVNQAQRVESIDELEINETGPSVVVEGINRQDFVRYAGASGDFNPIHFDEPYARAAGNETVFGQGMFTAGIASRVVTDWFGVDTLESFGVRFQSQLRPGRTVRATGTVTEIDRADGRVDVALEAATHHEETLLTGTATATLSTDN</sequence>
<dbReference type="GO" id="GO:0019171">
    <property type="term" value="F:(3R)-hydroxyacyl-[acyl-carrier-protein] dehydratase activity"/>
    <property type="evidence" value="ECO:0007669"/>
    <property type="project" value="TreeGrafter"/>
</dbReference>
<evidence type="ECO:0000313" key="4">
    <source>
        <dbReference type="EMBL" id="AHG02149.1"/>
    </source>
</evidence>
<keyword evidence="4" id="KW-0614">Plasmid</keyword>
<dbReference type="KEGG" id="hlr:HALLA_19820"/>
<evidence type="ECO:0000259" key="2">
    <source>
        <dbReference type="Pfam" id="PF01575"/>
    </source>
</evidence>
<dbReference type="Pfam" id="PF13452">
    <property type="entry name" value="FAS1_DH_region"/>
    <property type="match status" value="1"/>
</dbReference>
<dbReference type="HOGENOM" id="CLU_884967_0_0_2"/>
<dbReference type="AlphaFoldDB" id="W0JU83"/>
<protein>
    <submittedName>
        <fullName evidence="4">Dehydratase</fullName>
    </submittedName>
</protein>
<name>W0JU83_9EURY</name>
<dbReference type="InterPro" id="IPR050965">
    <property type="entry name" value="UPF0336/Enoyl-CoA_hydratase"/>
</dbReference>
<dbReference type="Proteomes" id="UP000019024">
    <property type="component" value="Plasmid unnamed3"/>
</dbReference>
<evidence type="ECO:0000259" key="3">
    <source>
        <dbReference type="Pfam" id="PF13452"/>
    </source>
</evidence>
<dbReference type="PANTHER" id="PTHR43437">
    <property type="entry name" value="HYDROXYACYL-THIOESTER DEHYDRATASE TYPE 2, MITOCHONDRIAL-RELATED"/>
    <property type="match status" value="1"/>
</dbReference>
<dbReference type="SUPFAM" id="SSF54637">
    <property type="entry name" value="Thioesterase/thiol ester dehydrase-isomerase"/>
    <property type="match status" value="2"/>
</dbReference>
<geneLocation type="plasmid" evidence="4">
    <name>unnamed</name>
</geneLocation>
<evidence type="ECO:0000256" key="1">
    <source>
        <dbReference type="SAM" id="MobiDB-lite"/>
    </source>
</evidence>
<organism evidence="4 5">
    <name type="scientific">Halostagnicola larsenii XH-48</name>
    <dbReference type="NCBI Taxonomy" id="797299"/>
    <lineage>
        <taxon>Archaea</taxon>
        <taxon>Methanobacteriati</taxon>
        <taxon>Methanobacteriota</taxon>
        <taxon>Stenosarchaea group</taxon>
        <taxon>Halobacteria</taxon>
        <taxon>Halobacteriales</taxon>
        <taxon>Natrialbaceae</taxon>
        <taxon>Halostagnicola</taxon>
    </lineage>
</organism>
<dbReference type="eggNOG" id="arCOG00774">
    <property type="taxonomic scope" value="Archaea"/>
</dbReference>
<feature type="region of interest" description="Disordered" evidence="1">
    <location>
        <begin position="158"/>
        <end position="215"/>
    </location>
</feature>
<dbReference type="InterPro" id="IPR029069">
    <property type="entry name" value="HotDog_dom_sf"/>
</dbReference>
<proteinExistence type="predicted"/>
<dbReference type="InterPro" id="IPR039569">
    <property type="entry name" value="FAS1-like_DH_region"/>
</dbReference>
<feature type="domain" description="FAS1-like dehydratase" evidence="3">
    <location>
        <begin position="16"/>
        <end position="153"/>
    </location>
</feature>
<evidence type="ECO:0000313" key="5">
    <source>
        <dbReference type="Proteomes" id="UP000019024"/>
    </source>
</evidence>